<feature type="compositionally biased region" description="Basic and acidic residues" evidence="1">
    <location>
        <begin position="34"/>
        <end position="49"/>
    </location>
</feature>
<dbReference type="AlphaFoldDB" id="A0A0C9Y557"/>
<dbReference type="EMBL" id="KN834113">
    <property type="protein sequence ID" value="KIK12141.1"/>
    <property type="molecule type" value="Genomic_DNA"/>
</dbReference>
<proteinExistence type="predicted"/>
<keyword evidence="2" id="KW-1133">Transmembrane helix</keyword>
<dbReference type="HOGENOM" id="CLU_1652861_0_0_1"/>
<gene>
    <name evidence="3" type="ORF">PISMIDRAFT_462500</name>
</gene>
<keyword evidence="4" id="KW-1185">Reference proteome</keyword>
<evidence type="ECO:0000256" key="1">
    <source>
        <dbReference type="SAM" id="MobiDB-lite"/>
    </source>
</evidence>
<evidence type="ECO:0000256" key="2">
    <source>
        <dbReference type="SAM" id="Phobius"/>
    </source>
</evidence>
<reference evidence="3 4" key="1">
    <citation type="submission" date="2014-04" db="EMBL/GenBank/DDBJ databases">
        <authorList>
            <consortium name="DOE Joint Genome Institute"/>
            <person name="Kuo A."/>
            <person name="Kohler A."/>
            <person name="Costa M.D."/>
            <person name="Nagy L.G."/>
            <person name="Floudas D."/>
            <person name="Copeland A."/>
            <person name="Barry K.W."/>
            <person name="Cichocki N."/>
            <person name="Veneault-Fourrey C."/>
            <person name="LaButti K."/>
            <person name="Lindquist E.A."/>
            <person name="Lipzen A."/>
            <person name="Lundell T."/>
            <person name="Morin E."/>
            <person name="Murat C."/>
            <person name="Sun H."/>
            <person name="Tunlid A."/>
            <person name="Henrissat B."/>
            <person name="Grigoriev I.V."/>
            <person name="Hibbett D.S."/>
            <person name="Martin F."/>
            <person name="Nordberg H.P."/>
            <person name="Cantor M.N."/>
            <person name="Hua S.X."/>
        </authorList>
    </citation>
    <scope>NUCLEOTIDE SEQUENCE [LARGE SCALE GENOMIC DNA]</scope>
    <source>
        <strain evidence="3 4">441</strain>
    </source>
</reference>
<accession>A0A0C9Y557</accession>
<feature type="region of interest" description="Disordered" evidence="1">
    <location>
        <begin position="1"/>
        <end position="50"/>
    </location>
</feature>
<keyword evidence="2" id="KW-0472">Membrane</keyword>
<keyword evidence="2" id="KW-0812">Transmembrane</keyword>
<dbReference type="Proteomes" id="UP000054018">
    <property type="component" value="Unassembled WGS sequence"/>
</dbReference>
<protein>
    <submittedName>
        <fullName evidence="3">Uncharacterized protein</fullName>
    </submittedName>
</protein>
<sequence>MSGRSRWQRRWQPDRKRKPITLPCEARGGMINGKSKERGRDRVSRESPLRKARASRRGVLAIVIGAVTIVLPGWILSTMCSLAPCRRDVPSTQQMHPIRPTLGRVSIVRHSQRHSDLRRGLEQLLQTHGSSIRIARASLRHSSSSCSLRKSRVSRPFLTF</sequence>
<organism evidence="3 4">
    <name type="scientific">Pisolithus microcarpus 441</name>
    <dbReference type="NCBI Taxonomy" id="765257"/>
    <lineage>
        <taxon>Eukaryota</taxon>
        <taxon>Fungi</taxon>
        <taxon>Dikarya</taxon>
        <taxon>Basidiomycota</taxon>
        <taxon>Agaricomycotina</taxon>
        <taxon>Agaricomycetes</taxon>
        <taxon>Agaricomycetidae</taxon>
        <taxon>Boletales</taxon>
        <taxon>Sclerodermatineae</taxon>
        <taxon>Pisolithaceae</taxon>
        <taxon>Pisolithus</taxon>
    </lineage>
</organism>
<evidence type="ECO:0000313" key="3">
    <source>
        <dbReference type="EMBL" id="KIK12141.1"/>
    </source>
</evidence>
<reference evidence="4" key="2">
    <citation type="submission" date="2015-01" db="EMBL/GenBank/DDBJ databases">
        <title>Evolutionary Origins and Diversification of the Mycorrhizal Mutualists.</title>
        <authorList>
            <consortium name="DOE Joint Genome Institute"/>
            <consortium name="Mycorrhizal Genomics Consortium"/>
            <person name="Kohler A."/>
            <person name="Kuo A."/>
            <person name="Nagy L.G."/>
            <person name="Floudas D."/>
            <person name="Copeland A."/>
            <person name="Barry K.W."/>
            <person name="Cichocki N."/>
            <person name="Veneault-Fourrey C."/>
            <person name="LaButti K."/>
            <person name="Lindquist E.A."/>
            <person name="Lipzen A."/>
            <person name="Lundell T."/>
            <person name="Morin E."/>
            <person name="Murat C."/>
            <person name="Riley R."/>
            <person name="Ohm R."/>
            <person name="Sun H."/>
            <person name="Tunlid A."/>
            <person name="Henrissat B."/>
            <person name="Grigoriev I.V."/>
            <person name="Hibbett D.S."/>
            <person name="Martin F."/>
        </authorList>
    </citation>
    <scope>NUCLEOTIDE SEQUENCE [LARGE SCALE GENOMIC DNA]</scope>
    <source>
        <strain evidence="4">441</strain>
    </source>
</reference>
<evidence type="ECO:0000313" key="4">
    <source>
        <dbReference type="Proteomes" id="UP000054018"/>
    </source>
</evidence>
<name>A0A0C9Y557_9AGAM</name>
<feature type="transmembrane region" description="Helical" evidence="2">
    <location>
        <begin position="58"/>
        <end position="76"/>
    </location>
</feature>